<dbReference type="Proteomes" id="UP001627154">
    <property type="component" value="Unassembled WGS sequence"/>
</dbReference>
<reference evidence="2 3" key="1">
    <citation type="journal article" date="2024" name="bioRxiv">
        <title>A reference genome for Trichogramma kaykai: A tiny desert-dwelling parasitoid wasp with competing sex-ratio distorters.</title>
        <authorList>
            <person name="Culotta J."/>
            <person name="Lindsey A.R."/>
        </authorList>
    </citation>
    <scope>NUCLEOTIDE SEQUENCE [LARGE SCALE GENOMIC DNA]</scope>
    <source>
        <strain evidence="2 3">KSX58</strain>
    </source>
</reference>
<evidence type="ECO:0000313" key="3">
    <source>
        <dbReference type="Proteomes" id="UP001627154"/>
    </source>
</evidence>
<gene>
    <name evidence="2" type="ORF">TKK_002353</name>
</gene>
<feature type="compositionally biased region" description="Polar residues" evidence="1">
    <location>
        <begin position="71"/>
        <end position="80"/>
    </location>
</feature>
<feature type="region of interest" description="Disordered" evidence="1">
    <location>
        <begin position="64"/>
        <end position="92"/>
    </location>
</feature>
<protein>
    <submittedName>
        <fullName evidence="2">Uncharacterized protein</fullName>
    </submittedName>
</protein>
<dbReference type="AlphaFoldDB" id="A0ABD2XKK4"/>
<proteinExistence type="predicted"/>
<accession>A0ABD2XKK4</accession>
<comment type="caution">
    <text evidence="2">The sequence shown here is derived from an EMBL/GenBank/DDBJ whole genome shotgun (WGS) entry which is preliminary data.</text>
</comment>
<dbReference type="EMBL" id="JBJJXI010000021">
    <property type="protein sequence ID" value="KAL3405328.1"/>
    <property type="molecule type" value="Genomic_DNA"/>
</dbReference>
<sequence>MHTCSFTSAKIYVCSRVSLTRRGSRRITTTTMMMILVRMVDPNTKKTKSTKRALLKKLNFAVRQAGKREGSASNNNSQQARARKIMSEKEKS</sequence>
<organism evidence="2 3">
    <name type="scientific">Trichogramma kaykai</name>
    <dbReference type="NCBI Taxonomy" id="54128"/>
    <lineage>
        <taxon>Eukaryota</taxon>
        <taxon>Metazoa</taxon>
        <taxon>Ecdysozoa</taxon>
        <taxon>Arthropoda</taxon>
        <taxon>Hexapoda</taxon>
        <taxon>Insecta</taxon>
        <taxon>Pterygota</taxon>
        <taxon>Neoptera</taxon>
        <taxon>Endopterygota</taxon>
        <taxon>Hymenoptera</taxon>
        <taxon>Apocrita</taxon>
        <taxon>Proctotrupomorpha</taxon>
        <taxon>Chalcidoidea</taxon>
        <taxon>Trichogrammatidae</taxon>
        <taxon>Trichogramma</taxon>
    </lineage>
</organism>
<evidence type="ECO:0000256" key="1">
    <source>
        <dbReference type="SAM" id="MobiDB-lite"/>
    </source>
</evidence>
<name>A0ABD2XKK4_9HYME</name>
<evidence type="ECO:0000313" key="2">
    <source>
        <dbReference type="EMBL" id="KAL3405328.1"/>
    </source>
</evidence>
<keyword evidence="3" id="KW-1185">Reference proteome</keyword>